<keyword evidence="1" id="KW-0812">Transmembrane</keyword>
<dbReference type="CDD" id="cd11304">
    <property type="entry name" value="Cadherin_repeat"/>
    <property type="match status" value="2"/>
</dbReference>
<evidence type="ECO:0000256" key="2">
    <source>
        <dbReference type="ARBA" id="ARBA00022989"/>
    </source>
</evidence>
<dbReference type="Proteomes" id="UP000050794">
    <property type="component" value="Unassembled WGS sequence"/>
</dbReference>
<dbReference type="EMBL" id="UYWY01026852">
    <property type="protein sequence ID" value="VDM50725.1"/>
    <property type="molecule type" value="Genomic_DNA"/>
</dbReference>
<organism evidence="6 7">
    <name type="scientific">Toxocara canis</name>
    <name type="common">Canine roundworm</name>
    <dbReference type="NCBI Taxonomy" id="6265"/>
    <lineage>
        <taxon>Eukaryota</taxon>
        <taxon>Metazoa</taxon>
        <taxon>Ecdysozoa</taxon>
        <taxon>Nematoda</taxon>
        <taxon>Chromadorea</taxon>
        <taxon>Rhabditida</taxon>
        <taxon>Spirurina</taxon>
        <taxon>Ascaridomorpha</taxon>
        <taxon>Ascaridoidea</taxon>
        <taxon>Toxocaridae</taxon>
        <taxon>Toxocara</taxon>
    </lineage>
</organism>
<dbReference type="PANTHER" id="PTHR24026">
    <property type="entry name" value="FAT ATYPICAL CADHERIN-RELATED"/>
    <property type="match status" value="1"/>
</dbReference>
<evidence type="ECO:0000313" key="6">
    <source>
        <dbReference type="Proteomes" id="UP000050794"/>
    </source>
</evidence>
<dbReference type="InterPro" id="IPR015919">
    <property type="entry name" value="Cadherin-like_sf"/>
</dbReference>
<dbReference type="SUPFAM" id="SSF49313">
    <property type="entry name" value="Cadherin-like"/>
    <property type="match status" value="2"/>
</dbReference>
<dbReference type="GO" id="GO:0005509">
    <property type="term" value="F:calcium ion binding"/>
    <property type="evidence" value="ECO:0007669"/>
    <property type="project" value="UniProtKB-UniRule"/>
</dbReference>
<dbReference type="Gene3D" id="2.60.40.60">
    <property type="entry name" value="Cadherins"/>
    <property type="match status" value="2"/>
</dbReference>
<accession>A0A183VF84</accession>
<keyword evidence="3" id="KW-0106">Calcium</keyword>
<name>A0A183VF84_TOXCA</name>
<protein>
    <submittedName>
        <fullName evidence="7">Cadherin domain-containing protein</fullName>
    </submittedName>
</protein>
<keyword evidence="2" id="KW-0472">Membrane</keyword>
<evidence type="ECO:0000259" key="4">
    <source>
        <dbReference type="PROSITE" id="PS50268"/>
    </source>
</evidence>
<keyword evidence="2" id="KW-1133">Transmembrane helix</keyword>
<proteinExistence type="predicted"/>
<dbReference type="GO" id="GO:0007156">
    <property type="term" value="P:homophilic cell adhesion via plasma membrane adhesion molecules"/>
    <property type="evidence" value="ECO:0007669"/>
    <property type="project" value="InterPro"/>
</dbReference>
<gene>
    <name evidence="5" type="ORF">TCNE_LOCUS19404</name>
</gene>
<dbReference type="WBParaSite" id="TCNE_0001940801-mRNA-1">
    <property type="protein sequence ID" value="TCNE_0001940801-mRNA-1"/>
    <property type="gene ID" value="TCNE_0001940801"/>
</dbReference>
<evidence type="ECO:0000256" key="1">
    <source>
        <dbReference type="ARBA" id="ARBA00022692"/>
    </source>
</evidence>
<evidence type="ECO:0000313" key="5">
    <source>
        <dbReference type="EMBL" id="VDM50725.1"/>
    </source>
</evidence>
<dbReference type="AlphaFoldDB" id="A0A183VF84"/>
<sequence length="174" mass="19882">VARDESGDGDSDVEYRLINTEPDGTFTVDANTGVVRTAQKHYTPGETYRVFVQARDKTPTNRNLSQDSEIAVLEIYAGDRAPQFVKQYYSVGIPEDTDVDYSVVDIKAHRFKPIDERRSKGELTYSLFMEGNGIEREPSKYFSIDETVGVVHLKKRIDFDDETQLRNHKLIGWL</sequence>
<keyword evidence="6" id="KW-1185">Reference proteome</keyword>
<reference evidence="7" key="1">
    <citation type="submission" date="2016-06" db="UniProtKB">
        <authorList>
            <consortium name="WormBaseParasite"/>
        </authorList>
    </citation>
    <scope>IDENTIFICATION</scope>
</reference>
<dbReference type="GO" id="GO:0005886">
    <property type="term" value="C:plasma membrane"/>
    <property type="evidence" value="ECO:0007669"/>
    <property type="project" value="UniProtKB-SubCell"/>
</dbReference>
<dbReference type="InterPro" id="IPR002126">
    <property type="entry name" value="Cadherin-like_dom"/>
</dbReference>
<dbReference type="PROSITE" id="PS50268">
    <property type="entry name" value="CADHERIN_2"/>
    <property type="match status" value="1"/>
</dbReference>
<reference evidence="5 6" key="2">
    <citation type="submission" date="2018-11" db="EMBL/GenBank/DDBJ databases">
        <authorList>
            <consortium name="Pathogen Informatics"/>
        </authorList>
    </citation>
    <scope>NUCLEOTIDE SEQUENCE [LARGE SCALE GENOMIC DNA]</scope>
</reference>
<evidence type="ECO:0000313" key="7">
    <source>
        <dbReference type="WBParaSite" id="TCNE_0001940801-mRNA-1"/>
    </source>
</evidence>
<feature type="domain" description="Cadherin" evidence="4">
    <location>
        <begin position="2"/>
        <end position="84"/>
    </location>
</feature>
<dbReference type="PANTHER" id="PTHR24026:SF126">
    <property type="entry name" value="PROTOCADHERIN FAT 4"/>
    <property type="match status" value="1"/>
</dbReference>
<evidence type="ECO:0000256" key="3">
    <source>
        <dbReference type="PROSITE-ProRule" id="PRU00043"/>
    </source>
</evidence>